<feature type="non-terminal residue" evidence="1">
    <location>
        <position position="1"/>
    </location>
</feature>
<protein>
    <submittedName>
        <fullName evidence="1">Uncharacterized protein</fullName>
    </submittedName>
</protein>
<dbReference type="EMBL" id="JAHQIW010000940">
    <property type="protein sequence ID" value="KAJ1350735.1"/>
    <property type="molecule type" value="Genomic_DNA"/>
</dbReference>
<evidence type="ECO:0000313" key="1">
    <source>
        <dbReference type="EMBL" id="KAJ1350735.1"/>
    </source>
</evidence>
<evidence type="ECO:0000313" key="2">
    <source>
        <dbReference type="Proteomes" id="UP001196413"/>
    </source>
</evidence>
<gene>
    <name evidence="1" type="ORF">KIN20_006606</name>
</gene>
<name>A0AAD5M3U5_PARTN</name>
<proteinExistence type="predicted"/>
<dbReference type="AlphaFoldDB" id="A0AAD5M3U5"/>
<keyword evidence="2" id="KW-1185">Reference proteome</keyword>
<organism evidence="1 2">
    <name type="scientific">Parelaphostrongylus tenuis</name>
    <name type="common">Meningeal worm</name>
    <dbReference type="NCBI Taxonomy" id="148309"/>
    <lineage>
        <taxon>Eukaryota</taxon>
        <taxon>Metazoa</taxon>
        <taxon>Ecdysozoa</taxon>
        <taxon>Nematoda</taxon>
        <taxon>Chromadorea</taxon>
        <taxon>Rhabditida</taxon>
        <taxon>Rhabditina</taxon>
        <taxon>Rhabditomorpha</taxon>
        <taxon>Strongyloidea</taxon>
        <taxon>Metastrongylidae</taxon>
        <taxon>Parelaphostrongylus</taxon>
    </lineage>
</organism>
<accession>A0AAD5M3U5</accession>
<dbReference type="Proteomes" id="UP001196413">
    <property type="component" value="Unassembled WGS sequence"/>
</dbReference>
<sequence length="91" mass="10681">VLFAMSILFTMPCPPPGASLPDIFQRWEYQRGEFETPSTTRVRTSFTQWRKLGLWIDLTNTDRCYFVDKAFNRKFIVRAIVSLTSLYHTAQ</sequence>
<reference evidence="1" key="1">
    <citation type="submission" date="2021-06" db="EMBL/GenBank/DDBJ databases">
        <title>Parelaphostrongylus tenuis whole genome reference sequence.</title>
        <authorList>
            <person name="Garwood T.J."/>
            <person name="Larsen P.A."/>
            <person name="Fountain-Jones N.M."/>
            <person name="Garbe J.R."/>
            <person name="Macchietto M.G."/>
            <person name="Kania S.A."/>
            <person name="Gerhold R.W."/>
            <person name="Richards J.E."/>
            <person name="Wolf T.M."/>
        </authorList>
    </citation>
    <scope>NUCLEOTIDE SEQUENCE</scope>
    <source>
        <strain evidence="1">MNPRO001-30</strain>
        <tissue evidence="1">Meninges</tissue>
    </source>
</reference>
<comment type="caution">
    <text evidence="1">The sequence shown here is derived from an EMBL/GenBank/DDBJ whole genome shotgun (WGS) entry which is preliminary data.</text>
</comment>